<gene>
    <name evidence="3" type="ORF">NCI00_26165</name>
</gene>
<dbReference type="RefSeq" id="WP_253532550.1">
    <property type="nucleotide sequence ID" value="NZ_JAMZEL010000016.1"/>
</dbReference>
<dbReference type="SUPFAM" id="SSF51735">
    <property type="entry name" value="NAD(P)-binding Rossmann-fold domains"/>
    <property type="match status" value="1"/>
</dbReference>
<dbReference type="Pfam" id="PF01370">
    <property type="entry name" value="Epimerase"/>
    <property type="match status" value="1"/>
</dbReference>
<proteinExistence type="predicted"/>
<accession>A0ABT1FW18</accession>
<protein>
    <submittedName>
        <fullName evidence="3">NAD-dependent epimerase/dehydratase family protein</fullName>
    </submittedName>
</protein>
<reference evidence="3 4" key="1">
    <citation type="submission" date="2022-06" db="EMBL/GenBank/DDBJ databases">
        <title>Runella sp. S5 genome sequencing.</title>
        <authorList>
            <person name="Park S."/>
        </authorList>
    </citation>
    <scope>NUCLEOTIDE SEQUENCE [LARGE SCALE GENOMIC DNA]</scope>
    <source>
        <strain evidence="3 4">S5</strain>
    </source>
</reference>
<organism evidence="3 4">
    <name type="scientific">Runella salmonicolor</name>
    <dbReference type="NCBI Taxonomy" id="2950278"/>
    <lineage>
        <taxon>Bacteria</taxon>
        <taxon>Pseudomonadati</taxon>
        <taxon>Bacteroidota</taxon>
        <taxon>Cytophagia</taxon>
        <taxon>Cytophagales</taxon>
        <taxon>Spirosomataceae</taxon>
        <taxon>Runella</taxon>
    </lineage>
</organism>
<comment type="subcellular location">
    <subcellularLocation>
        <location evidence="1">Membrane</location>
    </subcellularLocation>
</comment>
<name>A0ABT1FW18_9BACT</name>
<dbReference type="PANTHER" id="PTHR14097">
    <property type="entry name" value="OXIDOREDUCTASE HTATIP2"/>
    <property type="match status" value="1"/>
</dbReference>
<dbReference type="PANTHER" id="PTHR14097:SF8">
    <property type="entry name" value="NAD(P)-BINDING DOMAIN-CONTAINING PROTEIN"/>
    <property type="match status" value="1"/>
</dbReference>
<feature type="domain" description="NAD-dependent epimerase/dehydratase" evidence="2">
    <location>
        <begin position="10"/>
        <end position="120"/>
    </location>
</feature>
<dbReference type="Proteomes" id="UP001204772">
    <property type="component" value="Unassembled WGS sequence"/>
</dbReference>
<evidence type="ECO:0000313" key="4">
    <source>
        <dbReference type="Proteomes" id="UP001204772"/>
    </source>
</evidence>
<keyword evidence="4" id="KW-1185">Reference proteome</keyword>
<evidence type="ECO:0000259" key="2">
    <source>
        <dbReference type="Pfam" id="PF01370"/>
    </source>
</evidence>
<dbReference type="InterPro" id="IPR001509">
    <property type="entry name" value="Epimerase_deHydtase"/>
</dbReference>
<sequence length="225" mass="25167">MKEIKKIRAIVTGATGMVGEGVLHECLQSPEIEEVLIINRKSSGFTHPKLKEIIHQDFFDVSPIQAQLKGYDACFFCLGVSSVGMKEEEYTKMTYTLTMHVAETLSKLNPGMTFCYVSGSGTDSTEKGRSMWARVKGKTENDLMKLPFKAVYNFRPGYMHPTPGLKNTLPYYKYLSWLYPVFRKVFPGAASTLAELGKGMIKVATKGYPKPILEVKDFVALTKTP</sequence>
<evidence type="ECO:0000313" key="3">
    <source>
        <dbReference type="EMBL" id="MCP1385951.1"/>
    </source>
</evidence>
<evidence type="ECO:0000256" key="1">
    <source>
        <dbReference type="ARBA" id="ARBA00004370"/>
    </source>
</evidence>
<dbReference type="Gene3D" id="3.40.50.720">
    <property type="entry name" value="NAD(P)-binding Rossmann-like Domain"/>
    <property type="match status" value="1"/>
</dbReference>
<comment type="caution">
    <text evidence="3">The sequence shown here is derived from an EMBL/GenBank/DDBJ whole genome shotgun (WGS) entry which is preliminary data.</text>
</comment>
<dbReference type="InterPro" id="IPR036291">
    <property type="entry name" value="NAD(P)-bd_dom_sf"/>
</dbReference>
<dbReference type="EMBL" id="JAMZEL010000016">
    <property type="protein sequence ID" value="MCP1385951.1"/>
    <property type="molecule type" value="Genomic_DNA"/>
</dbReference>